<dbReference type="Proteomes" id="UP001324595">
    <property type="component" value="Unassembled WGS sequence"/>
</dbReference>
<feature type="transmembrane region" description="Helical" evidence="2">
    <location>
        <begin position="37"/>
        <end position="59"/>
    </location>
</feature>
<gene>
    <name evidence="3" type="ORF">U5T69_16410</name>
</gene>
<evidence type="ECO:0000313" key="3">
    <source>
        <dbReference type="EMBL" id="MEB2664728.1"/>
    </source>
</evidence>
<name>A0ABU5X794_BORPP</name>
<protein>
    <submittedName>
        <fullName evidence="3">Thiol reductant ABC exporter subunit CydD</fullName>
    </submittedName>
</protein>
<evidence type="ECO:0000256" key="2">
    <source>
        <dbReference type="SAM" id="Phobius"/>
    </source>
</evidence>
<sequence length="63" mass="6576">MSGASGIEHDPAAALNKPPREHSRWLAMRARAARAPLAVAGAAPLIGGVLLVIQAWLLARVLD</sequence>
<organism evidence="3 4">
    <name type="scientific">Bordetella parapertussis</name>
    <dbReference type="NCBI Taxonomy" id="519"/>
    <lineage>
        <taxon>Bacteria</taxon>
        <taxon>Pseudomonadati</taxon>
        <taxon>Pseudomonadota</taxon>
        <taxon>Betaproteobacteria</taxon>
        <taxon>Burkholderiales</taxon>
        <taxon>Alcaligenaceae</taxon>
        <taxon>Bordetella</taxon>
    </lineage>
</organism>
<accession>A0ABU5X794</accession>
<keyword evidence="2" id="KW-0812">Transmembrane</keyword>
<evidence type="ECO:0000256" key="1">
    <source>
        <dbReference type="SAM" id="MobiDB-lite"/>
    </source>
</evidence>
<keyword evidence="4" id="KW-1185">Reference proteome</keyword>
<proteinExistence type="predicted"/>
<keyword evidence="2" id="KW-1133">Transmembrane helix</keyword>
<feature type="region of interest" description="Disordered" evidence="1">
    <location>
        <begin position="1"/>
        <end position="20"/>
    </location>
</feature>
<comment type="caution">
    <text evidence="3">The sequence shown here is derived from an EMBL/GenBank/DDBJ whole genome shotgun (WGS) entry which is preliminary data.</text>
</comment>
<evidence type="ECO:0000313" key="4">
    <source>
        <dbReference type="Proteomes" id="UP001324595"/>
    </source>
</evidence>
<feature type="non-terminal residue" evidence="3">
    <location>
        <position position="63"/>
    </location>
</feature>
<dbReference type="EMBL" id="JAXUBE010000068">
    <property type="protein sequence ID" value="MEB2664728.1"/>
    <property type="molecule type" value="Genomic_DNA"/>
</dbReference>
<keyword evidence="2" id="KW-0472">Membrane</keyword>
<reference evidence="3 4" key="1">
    <citation type="submission" date="2023-12" db="EMBL/GenBank/DDBJ databases">
        <title>Draft Genome Sequences of Bordetella parapertussis clinical Isolates from Colombia, 2023.</title>
        <authorList>
            <person name="Montilla E.A."/>
            <person name="Rojas F."/>
            <person name="Vargas M.N."/>
            <person name="Bonilla V."/>
            <person name="Duarte C."/>
        </authorList>
    </citation>
    <scope>NUCLEOTIDE SEQUENCE [LARGE SCALE GENOMIC DNA]</scope>
    <source>
        <strain evidence="3 4">320001806</strain>
    </source>
</reference>